<keyword evidence="2 4" id="KW-0238">DNA-binding</keyword>
<sequence length="206" mass="22150">MPSKEFGRETREQILRAAMDAASVKGLSGLSIGELATQLGMSKSGLFRHFGAKEQLQLATIDAAMTVFEREVITPALAAAPGLDRLRALMQQWVSYLERDVFTGGCFFAAASADVDSQPGPVRDLIAEAGQAGIAAMMSEIELAQRLGQLRADIQARQLAFELHAYAMEANWSRLLLDDNQAPNRARAAIDAALTRAGTATEGVEK</sequence>
<dbReference type="InterPro" id="IPR036271">
    <property type="entry name" value="Tet_transcr_reg_TetR-rel_C_sf"/>
</dbReference>
<keyword evidence="3" id="KW-0804">Transcription</keyword>
<dbReference type="SUPFAM" id="SSF46689">
    <property type="entry name" value="Homeodomain-like"/>
    <property type="match status" value="1"/>
</dbReference>
<dbReference type="PROSITE" id="PS50977">
    <property type="entry name" value="HTH_TETR_2"/>
    <property type="match status" value="1"/>
</dbReference>
<dbReference type="PANTHER" id="PTHR47506">
    <property type="entry name" value="TRANSCRIPTIONAL REGULATORY PROTEIN"/>
    <property type="match status" value="1"/>
</dbReference>
<evidence type="ECO:0000313" key="6">
    <source>
        <dbReference type="EMBL" id="KAA1250767.1"/>
    </source>
</evidence>
<dbReference type="PRINTS" id="PR00455">
    <property type="entry name" value="HTHTETR"/>
</dbReference>
<accession>A0A5B1BPZ0</accession>
<keyword evidence="1" id="KW-0805">Transcription regulation</keyword>
<dbReference type="Gene3D" id="1.10.357.10">
    <property type="entry name" value="Tetracycline Repressor, domain 2"/>
    <property type="match status" value="1"/>
</dbReference>
<keyword evidence="7" id="KW-1185">Reference proteome</keyword>
<dbReference type="AlphaFoldDB" id="A0A5B1BPZ0"/>
<feature type="DNA-binding region" description="H-T-H motif" evidence="4">
    <location>
        <begin position="31"/>
        <end position="50"/>
    </location>
</feature>
<evidence type="ECO:0000256" key="3">
    <source>
        <dbReference type="ARBA" id="ARBA00023163"/>
    </source>
</evidence>
<proteinExistence type="predicted"/>
<evidence type="ECO:0000256" key="2">
    <source>
        <dbReference type="ARBA" id="ARBA00023125"/>
    </source>
</evidence>
<dbReference type="Pfam" id="PF00440">
    <property type="entry name" value="TetR_N"/>
    <property type="match status" value="1"/>
</dbReference>
<feature type="domain" description="HTH tetR-type" evidence="5">
    <location>
        <begin position="8"/>
        <end position="68"/>
    </location>
</feature>
<comment type="caution">
    <text evidence="6">The sequence shown here is derived from an EMBL/GenBank/DDBJ whole genome shotgun (WGS) entry which is preliminary data.</text>
</comment>
<dbReference type="PANTHER" id="PTHR47506:SF6">
    <property type="entry name" value="HTH-TYPE TRANSCRIPTIONAL REPRESSOR NEMR"/>
    <property type="match status" value="1"/>
</dbReference>
<dbReference type="InterPro" id="IPR011075">
    <property type="entry name" value="TetR_C"/>
</dbReference>
<dbReference type="SUPFAM" id="SSF48498">
    <property type="entry name" value="Tetracyclin repressor-like, C-terminal domain"/>
    <property type="match status" value="1"/>
</dbReference>
<gene>
    <name evidence="6" type="ORF">F0Q45_08035</name>
</gene>
<evidence type="ECO:0000313" key="7">
    <source>
        <dbReference type="Proteomes" id="UP000324701"/>
    </source>
</evidence>
<name>A0A5B1BPZ0_MYCSI</name>
<organism evidence="6 7">
    <name type="scientific">Mycobacterium simiae</name>
    <name type="common">Mycobacterium habana</name>
    <dbReference type="NCBI Taxonomy" id="1784"/>
    <lineage>
        <taxon>Bacteria</taxon>
        <taxon>Bacillati</taxon>
        <taxon>Actinomycetota</taxon>
        <taxon>Actinomycetes</taxon>
        <taxon>Mycobacteriales</taxon>
        <taxon>Mycobacteriaceae</taxon>
        <taxon>Mycobacterium</taxon>
        <taxon>Mycobacterium simiae complex</taxon>
    </lineage>
</organism>
<dbReference type="Proteomes" id="UP000324701">
    <property type="component" value="Unassembled WGS sequence"/>
</dbReference>
<protein>
    <submittedName>
        <fullName evidence="6">TetR/AcrR family transcriptional regulator</fullName>
    </submittedName>
</protein>
<dbReference type="RefSeq" id="WP_149653436.1">
    <property type="nucleotide sequence ID" value="NZ_VTZN01000033.1"/>
</dbReference>
<dbReference type="EMBL" id="VTZN01000033">
    <property type="protein sequence ID" value="KAA1250767.1"/>
    <property type="molecule type" value="Genomic_DNA"/>
</dbReference>
<dbReference type="GO" id="GO:0003677">
    <property type="term" value="F:DNA binding"/>
    <property type="evidence" value="ECO:0007669"/>
    <property type="project" value="UniProtKB-UniRule"/>
</dbReference>
<evidence type="ECO:0000256" key="1">
    <source>
        <dbReference type="ARBA" id="ARBA00023015"/>
    </source>
</evidence>
<dbReference type="InterPro" id="IPR001647">
    <property type="entry name" value="HTH_TetR"/>
</dbReference>
<dbReference type="InterPro" id="IPR009057">
    <property type="entry name" value="Homeodomain-like_sf"/>
</dbReference>
<reference evidence="6 7" key="1">
    <citation type="submission" date="2019-09" db="EMBL/GenBank/DDBJ databases">
        <title>Report of infection by Mycobacterium simiae a patient suffering from pulmonary tuberculosis.</title>
        <authorList>
            <person name="Mohanty P.S."/>
            <person name="Bansal A.K."/>
            <person name="Singh H."/>
            <person name="Sharma S."/>
            <person name="Patil S.A."/>
            <person name="Upadhaya P."/>
            <person name="Singh P.K."/>
            <person name="Kumar D."/>
            <person name="Kumar S."/>
            <person name="Singh R.K."/>
            <person name="Chaudhary B."/>
        </authorList>
    </citation>
    <scope>NUCLEOTIDE SEQUENCE [LARGE SCALE GENOMIC DNA]</scope>
    <source>
        <strain evidence="6 7">JAL-560-SIM</strain>
    </source>
</reference>
<evidence type="ECO:0000256" key="4">
    <source>
        <dbReference type="PROSITE-ProRule" id="PRU00335"/>
    </source>
</evidence>
<dbReference type="Gene3D" id="1.10.10.60">
    <property type="entry name" value="Homeodomain-like"/>
    <property type="match status" value="1"/>
</dbReference>
<evidence type="ECO:0000259" key="5">
    <source>
        <dbReference type="PROSITE" id="PS50977"/>
    </source>
</evidence>
<dbReference type="Pfam" id="PF16925">
    <property type="entry name" value="TetR_C_13"/>
    <property type="match status" value="1"/>
</dbReference>
<dbReference type="OrthoDB" id="326421at2"/>